<keyword evidence="4" id="KW-1185">Reference proteome</keyword>
<evidence type="ECO:0000313" key="4">
    <source>
        <dbReference type="Proteomes" id="UP000241645"/>
    </source>
</evidence>
<accession>A0ABX5FGZ8</accession>
<evidence type="ECO:0000256" key="1">
    <source>
        <dbReference type="SAM" id="MobiDB-lite"/>
    </source>
</evidence>
<comment type="caution">
    <text evidence="3">The sequence shown here is derived from an EMBL/GenBank/DDBJ whole genome shotgun (WGS) entry which is preliminary data.</text>
</comment>
<organism evidence="3 4">
    <name type="scientific">Brevibacillus porteri</name>
    <dbReference type="NCBI Taxonomy" id="2126350"/>
    <lineage>
        <taxon>Bacteria</taxon>
        <taxon>Bacillati</taxon>
        <taxon>Bacillota</taxon>
        <taxon>Bacilli</taxon>
        <taxon>Bacillales</taxon>
        <taxon>Paenibacillaceae</taxon>
        <taxon>Brevibacillus</taxon>
    </lineage>
</organism>
<dbReference type="NCBIfam" id="NF040601">
    <property type="entry name" value="TerS_not_xtmA"/>
    <property type="match status" value="1"/>
</dbReference>
<feature type="region of interest" description="Disordered" evidence="1">
    <location>
        <begin position="45"/>
        <end position="105"/>
    </location>
</feature>
<sequence>MARERSPNRDKAFELWQESSGEMPLKEIAQKLGVSDSQVRKWKNQDKWDENLKGNVTNGKSNVTNESKGNVTTRGGAPRGNKNALGNRGGHGAPKGNRYAVGNNGGAPIRNQNAIKTGEYETIWLDTLDDEERELYEQIDLDPLAQADEQIRFFSIRERRMMKRIKRFTEGLTDVQRRVLQQLKTTKEIVPITDPKTGNTTTMTVTHDRMMETEIEETVLPAIQRILELEDSLTRIQDKKLKAIQFKAQLLSNGGGPEKQITVRRWSRDKSSP</sequence>
<protein>
    <submittedName>
        <fullName evidence="3">Terminase</fullName>
    </submittedName>
</protein>
<dbReference type="Pfam" id="PF10668">
    <property type="entry name" value="Phage_terminase"/>
    <property type="match status" value="1"/>
</dbReference>
<reference evidence="3 4" key="1">
    <citation type="submission" date="2018-03" db="EMBL/GenBank/DDBJ databases">
        <title>Brevisbacillus phylogenomics.</title>
        <authorList>
            <person name="Dunlap C."/>
        </authorList>
    </citation>
    <scope>NUCLEOTIDE SEQUENCE [LARGE SCALE GENOMIC DNA]</scope>
    <source>
        <strain evidence="3 4">NRRL B-41110</strain>
    </source>
</reference>
<evidence type="ECO:0000313" key="3">
    <source>
        <dbReference type="EMBL" id="PSK03557.1"/>
    </source>
</evidence>
<gene>
    <name evidence="3" type="ORF">C7R92_27540</name>
</gene>
<dbReference type="RefSeq" id="WP_106836358.1">
    <property type="nucleotide sequence ID" value="NZ_JARMEW010000028.1"/>
</dbReference>
<name>A0ABX5FGZ8_9BACL</name>
<feature type="compositionally biased region" description="Polar residues" evidence="1">
    <location>
        <begin position="54"/>
        <end position="73"/>
    </location>
</feature>
<proteinExistence type="predicted"/>
<evidence type="ECO:0000259" key="2">
    <source>
        <dbReference type="Pfam" id="PF10668"/>
    </source>
</evidence>
<dbReference type="GeneID" id="95753832"/>
<dbReference type="Proteomes" id="UP000241645">
    <property type="component" value="Unassembled WGS sequence"/>
</dbReference>
<dbReference type="InterPro" id="IPR018925">
    <property type="entry name" value="XtmA-like_N"/>
</dbReference>
<dbReference type="EMBL" id="PXZO01000064">
    <property type="protein sequence ID" value="PSK03557.1"/>
    <property type="molecule type" value="Genomic_DNA"/>
</dbReference>
<feature type="domain" description="PBSX phage terminase small subunit-like N-terminal" evidence="2">
    <location>
        <begin position="1"/>
        <end position="64"/>
    </location>
</feature>